<dbReference type="CDD" id="cd07262">
    <property type="entry name" value="VOC_like"/>
    <property type="match status" value="1"/>
</dbReference>
<dbReference type="EMBL" id="JAEPQZ010000011">
    <property type="protein sequence ID" value="KAG2175625.1"/>
    <property type="molecule type" value="Genomic_DNA"/>
</dbReference>
<evidence type="ECO:0000313" key="2">
    <source>
        <dbReference type="EMBL" id="KAG2175625.1"/>
    </source>
</evidence>
<protein>
    <recommendedName>
        <fullName evidence="1">VOC domain-containing protein</fullName>
    </recommendedName>
</protein>
<comment type="caution">
    <text evidence="2">The sequence shown here is derived from an EMBL/GenBank/DDBJ whole genome shotgun (WGS) entry which is preliminary data.</text>
</comment>
<name>A0A8H7UAE7_MORIS</name>
<dbReference type="PANTHER" id="PTHR35006">
    <property type="entry name" value="GLYOXALASE FAMILY PROTEIN (AFU_ORTHOLOGUE AFUA_5G14830)"/>
    <property type="match status" value="1"/>
</dbReference>
<accession>A0A8H7UAE7</accession>
<dbReference type="InterPro" id="IPR037523">
    <property type="entry name" value="VOC_core"/>
</dbReference>
<evidence type="ECO:0000259" key="1">
    <source>
        <dbReference type="PROSITE" id="PS51819"/>
    </source>
</evidence>
<gene>
    <name evidence="2" type="ORF">INT43_001272</name>
</gene>
<dbReference type="SUPFAM" id="SSF54593">
    <property type="entry name" value="Glyoxalase/Bleomycin resistance protein/Dihydroxybiphenyl dioxygenase"/>
    <property type="match status" value="1"/>
</dbReference>
<dbReference type="PROSITE" id="PS51819">
    <property type="entry name" value="VOC"/>
    <property type="match status" value="1"/>
</dbReference>
<organism evidence="2 3">
    <name type="scientific">Mortierella isabellina</name>
    <name type="common">Filamentous fungus</name>
    <name type="synonym">Umbelopsis isabellina</name>
    <dbReference type="NCBI Taxonomy" id="91625"/>
    <lineage>
        <taxon>Eukaryota</taxon>
        <taxon>Fungi</taxon>
        <taxon>Fungi incertae sedis</taxon>
        <taxon>Mucoromycota</taxon>
        <taxon>Mucoromycotina</taxon>
        <taxon>Umbelopsidomycetes</taxon>
        <taxon>Umbelopsidales</taxon>
        <taxon>Umbelopsidaceae</taxon>
        <taxon>Umbelopsis</taxon>
    </lineage>
</organism>
<dbReference type="OrthoDB" id="10249419at2759"/>
<feature type="domain" description="VOC" evidence="1">
    <location>
        <begin position="7"/>
        <end position="129"/>
    </location>
</feature>
<evidence type="ECO:0000313" key="3">
    <source>
        <dbReference type="Proteomes" id="UP000654370"/>
    </source>
</evidence>
<dbReference type="Gene3D" id="3.10.180.10">
    <property type="entry name" value="2,3-Dihydroxybiphenyl 1,2-Dioxygenase, domain 1"/>
    <property type="match status" value="1"/>
</dbReference>
<sequence length="132" mass="14393">MAKPSSLFNHIALYVKDIHVSRKFYDPVLTELGMELTHDFGEYGYFGYTQKAGGQGAEFGFANGNGKEGKCHVAFNADSKDTVKKYYDNAIAAGGQDNGGPGLRTQYGPSYYAAFVLDPDGNNIEFCYMGSD</sequence>
<proteinExistence type="predicted"/>
<reference evidence="2" key="1">
    <citation type="submission" date="2020-12" db="EMBL/GenBank/DDBJ databases">
        <title>Metabolic potential, ecology and presence of endohyphal bacteria is reflected in genomic diversity of Mucoromycotina.</title>
        <authorList>
            <person name="Muszewska A."/>
            <person name="Okrasinska A."/>
            <person name="Steczkiewicz K."/>
            <person name="Drgas O."/>
            <person name="Orlowska M."/>
            <person name="Perlinska-Lenart U."/>
            <person name="Aleksandrzak-Piekarczyk T."/>
            <person name="Szatraj K."/>
            <person name="Zielenkiewicz U."/>
            <person name="Pilsyk S."/>
            <person name="Malc E."/>
            <person name="Mieczkowski P."/>
            <person name="Kruszewska J.S."/>
            <person name="Biernat P."/>
            <person name="Pawlowska J."/>
        </authorList>
    </citation>
    <scope>NUCLEOTIDE SEQUENCE</scope>
    <source>
        <strain evidence="2">WA0000067209</strain>
    </source>
</reference>
<dbReference type="PANTHER" id="PTHR35006:SF2">
    <property type="entry name" value="GLYOXALASE FAMILY PROTEIN (AFU_ORTHOLOGUE AFUA_5G14830)"/>
    <property type="match status" value="1"/>
</dbReference>
<dbReference type="InterPro" id="IPR029068">
    <property type="entry name" value="Glyas_Bleomycin-R_OHBP_Dase"/>
</dbReference>
<keyword evidence="3" id="KW-1185">Reference proteome</keyword>
<dbReference type="InterPro" id="IPR004360">
    <property type="entry name" value="Glyas_Fos-R_dOase_dom"/>
</dbReference>
<dbReference type="Proteomes" id="UP000654370">
    <property type="component" value="Unassembled WGS sequence"/>
</dbReference>
<dbReference type="AlphaFoldDB" id="A0A8H7UAE7"/>
<dbReference type="Pfam" id="PF00903">
    <property type="entry name" value="Glyoxalase"/>
    <property type="match status" value="1"/>
</dbReference>